<evidence type="ECO:0008006" key="2">
    <source>
        <dbReference type="Google" id="ProtNLM"/>
    </source>
</evidence>
<name>A0A382IPW0_9ZZZZ</name>
<proteinExistence type="predicted"/>
<sequence>NPQAKGHSAIAHRGNARTIRTATHRLIAHKGGHLELYDHTTPETETKNLATAQPDKAAALLKQLQTRLAK</sequence>
<gene>
    <name evidence="1" type="ORF">METZ01_LOCUS254143</name>
</gene>
<dbReference type="SUPFAM" id="SSF53649">
    <property type="entry name" value="Alkaline phosphatase-like"/>
    <property type="match status" value="1"/>
</dbReference>
<organism evidence="1">
    <name type="scientific">marine metagenome</name>
    <dbReference type="NCBI Taxonomy" id="408172"/>
    <lineage>
        <taxon>unclassified sequences</taxon>
        <taxon>metagenomes</taxon>
        <taxon>ecological metagenomes</taxon>
    </lineage>
</organism>
<protein>
    <recommendedName>
        <fullName evidence="2">Iduronate-2-sulfatase</fullName>
    </recommendedName>
</protein>
<dbReference type="AlphaFoldDB" id="A0A382IPW0"/>
<dbReference type="EMBL" id="UINC01068566">
    <property type="protein sequence ID" value="SVC01289.1"/>
    <property type="molecule type" value="Genomic_DNA"/>
</dbReference>
<accession>A0A382IPW0</accession>
<dbReference type="Gene3D" id="3.40.720.10">
    <property type="entry name" value="Alkaline Phosphatase, subunit A"/>
    <property type="match status" value="1"/>
</dbReference>
<evidence type="ECO:0000313" key="1">
    <source>
        <dbReference type="EMBL" id="SVC01289.1"/>
    </source>
</evidence>
<feature type="non-terminal residue" evidence="1">
    <location>
        <position position="1"/>
    </location>
</feature>
<dbReference type="InterPro" id="IPR017850">
    <property type="entry name" value="Alkaline_phosphatase_core_sf"/>
</dbReference>
<reference evidence="1" key="1">
    <citation type="submission" date="2018-05" db="EMBL/GenBank/DDBJ databases">
        <authorList>
            <person name="Lanie J.A."/>
            <person name="Ng W.-L."/>
            <person name="Kazmierczak K.M."/>
            <person name="Andrzejewski T.M."/>
            <person name="Davidsen T.M."/>
            <person name="Wayne K.J."/>
            <person name="Tettelin H."/>
            <person name="Glass J.I."/>
            <person name="Rusch D."/>
            <person name="Podicherti R."/>
            <person name="Tsui H.-C.T."/>
            <person name="Winkler M.E."/>
        </authorList>
    </citation>
    <scope>NUCLEOTIDE SEQUENCE</scope>
</reference>